<dbReference type="Proteomes" id="UP001225644">
    <property type="component" value="Unassembled WGS sequence"/>
</dbReference>
<dbReference type="RefSeq" id="WP_307403041.1">
    <property type="nucleotide sequence ID" value="NZ_JAUSUX010000020.1"/>
</dbReference>
<organism evidence="1 2">
    <name type="scientific">Desulfofundulus luciae</name>
    <dbReference type="NCBI Taxonomy" id="74702"/>
    <lineage>
        <taxon>Bacteria</taxon>
        <taxon>Bacillati</taxon>
        <taxon>Bacillota</taxon>
        <taxon>Clostridia</taxon>
        <taxon>Eubacteriales</taxon>
        <taxon>Peptococcaceae</taxon>
        <taxon>Desulfofundulus</taxon>
    </lineage>
</organism>
<sequence length="107" mass="11711">MRRILPEKVAGVIYSRKSRFDVPGNGFNRLVNIPSLLEPVESDGVNLSRAWNRMKGAVKKPWLAPVVGCAGGVGVAAVLKAAQGGLYFITVIDPTPEGRSFQRYKIW</sequence>
<protein>
    <submittedName>
        <fullName evidence="1">Uncharacterized protein</fullName>
    </submittedName>
</protein>
<evidence type="ECO:0000313" key="2">
    <source>
        <dbReference type="Proteomes" id="UP001225644"/>
    </source>
</evidence>
<dbReference type="EMBL" id="JAUSUX010000020">
    <property type="protein sequence ID" value="MDQ0287169.1"/>
    <property type="molecule type" value="Genomic_DNA"/>
</dbReference>
<keyword evidence="2" id="KW-1185">Reference proteome</keyword>
<reference evidence="1 2" key="1">
    <citation type="submission" date="2023-07" db="EMBL/GenBank/DDBJ databases">
        <title>Genomic Encyclopedia of Type Strains, Phase IV (KMG-IV): sequencing the most valuable type-strain genomes for metagenomic binning, comparative biology and taxonomic classification.</title>
        <authorList>
            <person name="Goeker M."/>
        </authorList>
    </citation>
    <scope>NUCLEOTIDE SEQUENCE [LARGE SCALE GENOMIC DNA]</scope>
    <source>
        <strain evidence="1 2">DSM 12396</strain>
    </source>
</reference>
<proteinExistence type="predicted"/>
<accession>A0ABU0B4E2</accession>
<name>A0ABU0B4E2_9FIRM</name>
<comment type="caution">
    <text evidence="1">The sequence shown here is derived from an EMBL/GenBank/DDBJ whole genome shotgun (WGS) entry which is preliminary data.</text>
</comment>
<gene>
    <name evidence="1" type="ORF">J2Z49_002288</name>
</gene>
<evidence type="ECO:0000313" key="1">
    <source>
        <dbReference type="EMBL" id="MDQ0287169.1"/>
    </source>
</evidence>